<name>A0ABC8SWU1_9AQUA</name>
<comment type="caution">
    <text evidence="1">The sequence shown here is derived from an EMBL/GenBank/DDBJ whole genome shotgun (WGS) entry which is preliminary data.</text>
</comment>
<keyword evidence="2" id="KW-1185">Reference proteome</keyword>
<evidence type="ECO:0000313" key="2">
    <source>
        <dbReference type="Proteomes" id="UP001642360"/>
    </source>
</evidence>
<dbReference type="Proteomes" id="UP001642360">
    <property type="component" value="Unassembled WGS sequence"/>
</dbReference>
<reference evidence="1 2" key="1">
    <citation type="submission" date="2024-02" db="EMBL/GenBank/DDBJ databases">
        <authorList>
            <person name="Vignale AGUSTIN F."/>
            <person name="Sosa J E."/>
            <person name="Modenutti C."/>
        </authorList>
    </citation>
    <scope>NUCLEOTIDE SEQUENCE [LARGE SCALE GENOMIC DNA]</scope>
</reference>
<evidence type="ECO:0000313" key="1">
    <source>
        <dbReference type="EMBL" id="CAK9161656.1"/>
    </source>
</evidence>
<feature type="non-terminal residue" evidence="1">
    <location>
        <position position="1"/>
    </location>
</feature>
<sequence length="101" mass="11698">GTRSQEVWMRSRRKLRQARSCCARSTTIGGSNERQYGQLASRTSEGEHIKVSSHFGSRNHSSRDAIRTKYARLDFPYFDGDNPKGLIYRCKQFFSFNNITE</sequence>
<gene>
    <name evidence="1" type="ORF">ILEXP_LOCUS30477</name>
</gene>
<proteinExistence type="predicted"/>
<organism evidence="1 2">
    <name type="scientific">Ilex paraguariensis</name>
    <name type="common">yerba mate</name>
    <dbReference type="NCBI Taxonomy" id="185542"/>
    <lineage>
        <taxon>Eukaryota</taxon>
        <taxon>Viridiplantae</taxon>
        <taxon>Streptophyta</taxon>
        <taxon>Embryophyta</taxon>
        <taxon>Tracheophyta</taxon>
        <taxon>Spermatophyta</taxon>
        <taxon>Magnoliopsida</taxon>
        <taxon>eudicotyledons</taxon>
        <taxon>Gunneridae</taxon>
        <taxon>Pentapetalae</taxon>
        <taxon>asterids</taxon>
        <taxon>campanulids</taxon>
        <taxon>Aquifoliales</taxon>
        <taxon>Aquifoliaceae</taxon>
        <taxon>Ilex</taxon>
    </lineage>
</organism>
<protein>
    <submittedName>
        <fullName evidence="1">Uncharacterized protein</fullName>
    </submittedName>
</protein>
<dbReference type="AlphaFoldDB" id="A0ABC8SWU1"/>
<accession>A0ABC8SWU1</accession>
<dbReference type="EMBL" id="CAUOFW020003724">
    <property type="protein sequence ID" value="CAK9161656.1"/>
    <property type="molecule type" value="Genomic_DNA"/>
</dbReference>